<accession>A0A1H2WZC2</accession>
<gene>
    <name evidence="2" type="ORF">SAMN05444338_105101</name>
</gene>
<keyword evidence="1" id="KW-0732">Signal</keyword>
<dbReference type="RefSeq" id="WP_091430985.1">
    <property type="nucleotide sequence ID" value="NZ_FNMV01000005.1"/>
</dbReference>
<dbReference type="OrthoDB" id="7055505at2"/>
<sequence length="266" mass="30484">MKRIFLILILIASILPSIAQNKTSENVKIKVLNFATFHLSKSTDANTSPVDINNPEVKKQINKVVQELAKFKPTIICVEIPAQETAGTNIIYQEYKLDQSSTTNWAEEINSIAFEVGRLTNVANIYGIDSRVGFDYPQLMKLAEESKSPATEDFLNKYKKDIEAFNNLSVLGKFQLMNTKKWKSEHFNFYNYLATMHTKNNFEGADIVSEFYKRNLRMYSNLSDIPKDKNDRILIIAGGTHTAYLDVFLENEPMYELIDATKYTTY</sequence>
<dbReference type="EMBL" id="FNMV01000005">
    <property type="protein sequence ID" value="SDW85970.1"/>
    <property type="molecule type" value="Genomic_DNA"/>
</dbReference>
<keyword evidence="3" id="KW-1185">Reference proteome</keyword>
<feature type="signal peptide" evidence="1">
    <location>
        <begin position="1"/>
        <end position="19"/>
    </location>
</feature>
<protein>
    <recommendedName>
        <fullName evidence="4">TraB family protein</fullName>
    </recommendedName>
</protein>
<organism evidence="2 3">
    <name type="scientific">Flavobacterium degerlachei</name>
    <dbReference type="NCBI Taxonomy" id="229203"/>
    <lineage>
        <taxon>Bacteria</taxon>
        <taxon>Pseudomonadati</taxon>
        <taxon>Bacteroidota</taxon>
        <taxon>Flavobacteriia</taxon>
        <taxon>Flavobacteriales</taxon>
        <taxon>Flavobacteriaceae</taxon>
        <taxon>Flavobacterium</taxon>
    </lineage>
</organism>
<proteinExistence type="predicted"/>
<evidence type="ECO:0000256" key="1">
    <source>
        <dbReference type="SAM" id="SignalP"/>
    </source>
</evidence>
<evidence type="ECO:0000313" key="3">
    <source>
        <dbReference type="Proteomes" id="UP000198569"/>
    </source>
</evidence>
<dbReference type="Pfam" id="PF18950">
    <property type="entry name" value="DUF5694"/>
    <property type="match status" value="1"/>
</dbReference>
<dbReference type="Proteomes" id="UP000198569">
    <property type="component" value="Unassembled WGS sequence"/>
</dbReference>
<name>A0A1H2WZC2_9FLAO</name>
<reference evidence="3" key="1">
    <citation type="submission" date="2016-10" db="EMBL/GenBank/DDBJ databases">
        <authorList>
            <person name="Varghese N."/>
            <person name="Submissions S."/>
        </authorList>
    </citation>
    <scope>NUCLEOTIDE SEQUENCE [LARGE SCALE GENOMIC DNA]</scope>
    <source>
        <strain evidence="3">DSM 15718</strain>
    </source>
</reference>
<evidence type="ECO:0000313" key="2">
    <source>
        <dbReference type="EMBL" id="SDW85970.1"/>
    </source>
</evidence>
<feature type="chain" id="PRO_5011473209" description="TraB family protein" evidence="1">
    <location>
        <begin position="20"/>
        <end position="266"/>
    </location>
</feature>
<dbReference type="STRING" id="229203.SAMN05444338_105101"/>
<dbReference type="InterPro" id="IPR043749">
    <property type="entry name" value="DUF5694"/>
</dbReference>
<dbReference type="AlphaFoldDB" id="A0A1H2WZC2"/>
<evidence type="ECO:0008006" key="4">
    <source>
        <dbReference type="Google" id="ProtNLM"/>
    </source>
</evidence>